<sequence length="77" mass="9257">MEQEEKPSKETLKKWSNDPNNWVWGMFYYNPKDKRIFPPKKNPWMGWTVNFANPKSIIVFIIIFLLLIFSLPIVFGH</sequence>
<dbReference type="Proteomes" id="UP000321579">
    <property type="component" value="Unassembled WGS sequence"/>
</dbReference>
<dbReference type="Pfam" id="PF19124">
    <property type="entry name" value="DUF5808"/>
    <property type="match status" value="1"/>
</dbReference>
<evidence type="ECO:0000313" key="4">
    <source>
        <dbReference type="EMBL" id="OCB69033.1"/>
    </source>
</evidence>
<evidence type="ECO:0000313" key="6">
    <source>
        <dbReference type="Proteomes" id="UP000321579"/>
    </source>
</evidence>
<evidence type="ECO:0000259" key="2">
    <source>
        <dbReference type="Pfam" id="PF19124"/>
    </source>
</evidence>
<keyword evidence="1" id="KW-1133">Transmembrane helix</keyword>
<dbReference type="RefSeq" id="WP_066329227.1">
    <property type="nucleotide sequence ID" value="NZ_BJVF01000012.1"/>
</dbReference>
<dbReference type="EMBL" id="BJVF01000012">
    <property type="protein sequence ID" value="GEL12420.1"/>
    <property type="molecule type" value="Genomic_DNA"/>
</dbReference>
<keyword evidence="1" id="KW-0472">Membrane</keyword>
<dbReference type="AlphaFoldDB" id="A0A1B9DH77"/>
<evidence type="ECO:0000313" key="5">
    <source>
        <dbReference type="Proteomes" id="UP000093226"/>
    </source>
</evidence>
<protein>
    <recommendedName>
        <fullName evidence="2">DUF5808 domain-containing protein</fullName>
    </recommendedName>
</protein>
<keyword evidence="1" id="KW-0812">Transmembrane</keyword>
<dbReference type="Proteomes" id="UP000093226">
    <property type="component" value="Unassembled WGS sequence"/>
</dbReference>
<evidence type="ECO:0000313" key="3">
    <source>
        <dbReference type="EMBL" id="GEL12420.1"/>
    </source>
</evidence>
<gene>
    <name evidence="4" type="ORF">FBGL_13420</name>
    <name evidence="3" type="ORF">FGL01_31590</name>
</gene>
<dbReference type="InterPro" id="IPR043831">
    <property type="entry name" value="DUF5808"/>
</dbReference>
<dbReference type="EMBL" id="LVEO01000026">
    <property type="protein sequence ID" value="OCB69033.1"/>
    <property type="molecule type" value="Genomic_DNA"/>
</dbReference>
<feature type="transmembrane region" description="Helical" evidence="1">
    <location>
        <begin position="57"/>
        <end position="75"/>
    </location>
</feature>
<proteinExistence type="predicted"/>
<accession>A0A1B9DH77</accession>
<comment type="caution">
    <text evidence="4">The sequence shown here is derived from an EMBL/GenBank/DDBJ whole genome shotgun (WGS) entry which is preliminary data.</text>
</comment>
<reference evidence="5" key="1">
    <citation type="submission" date="2016-03" db="EMBL/GenBank/DDBJ databases">
        <title>Draft genome sequence of Paenibacillus glacialis DSM 22343.</title>
        <authorList>
            <person name="Shin S.-K."/>
            <person name="Yi H."/>
        </authorList>
    </citation>
    <scope>NUCLEOTIDE SEQUENCE [LARGE SCALE GENOMIC DNA]</scope>
    <source>
        <strain evidence="5">NBRC 105008</strain>
    </source>
</reference>
<reference evidence="3 6" key="3">
    <citation type="submission" date="2019-07" db="EMBL/GenBank/DDBJ databases">
        <title>Whole genome shotgun sequence of Flavobacterium glycines NBRC 105008.</title>
        <authorList>
            <person name="Hosoyama A."/>
            <person name="Uohara A."/>
            <person name="Ohji S."/>
            <person name="Ichikawa N."/>
        </authorList>
    </citation>
    <scope>NUCLEOTIDE SEQUENCE [LARGE SCALE GENOMIC DNA]</scope>
    <source>
        <strain evidence="3 6">NBRC 105008</strain>
    </source>
</reference>
<feature type="domain" description="DUF5808" evidence="2">
    <location>
        <begin position="31"/>
        <end position="56"/>
    </location>
</feature>
<reference evidence="4" key="2">
    <citation type="submission" date="2016-03" db="EMBL/GenBank/DDBJ databases">
        <authorList>
            <person name="Ploux O."/>
        </authorList>
    </citation>
    <scope>NUCLEOTIDE SEQUENCE</scope>
    <source>
        <strain evidence="4">NBRC 105008</strain>
    </source>
</reference>
<evidence type="ECO:0000256" key="1">
    <source>
        <dbReference type="SAM" id="Phobius"/>
    </source>
</evidence>
<name>A0A1B9DH77_9FLAO</name>
<organism evidence="4 5">
    <name type="scientific">Flavobacterium glycines</name>
    <dbReference type="NCBI Taxonomy" id="551990"/>
    <lineage>
        <taxon>Bacteria</taxon>
        <taxon>Pseudomonadati</taxon>
        <taxon>Bacteroidota</taxon>
        <taxon>Flavobacteriia</taxon>
        <taxon>Flavobacteriales</taxon>
        <taxon>Flavobacteriaceae</taxon>
        <taxon>Flavobacterium</taxon>
    </lineage>
</organism>
<dbReference type="OrthoDB" id="157646at2"/>